<dbReference type="Gene3D" id="3.10.350.10">
    <property type="entry name" value="LysM domain"/>
    <property type="match status" value="1"/>
</dbReference>
<reference evidence="2" key="1">
    <citation type="submission" date="2021-07" db="EMBL/GenBank/DDBJ databases">
        <title>Elsinoe batatas strain:CRI-CJ2 Genome sequencing and assembly.</title>
        <authorList>
            <person name="Huang L."/>
        </authorList>
    </citation>
    <scope>NUCLEOTIDE SEQUENCE</scope>
    <source>
        <strain evidence="2">CRI-CJ2</strain>
    </source>
</reference>
<organism evidence="2 3">
    <name type="scientific">Elsinoe batatas</name>
    <dbReference type="NCBI Taxonomy" id="2601811"/>
    <lineage>
        <taxon>Eukaryota</taxon>
        <taxon>Fungi</taxon>
        <taxon>Dikarya</taxon>
        <taxon>Ascomycota</taxon>
        <taxon>Pezizomycotina</taxon>
        <taxon>Dothideomycetes</taxon>
        <taxon>Dothideomycetidae</taxon>
        <taxon>Myriangiales</taxon>
        <taxon>Elsinoaceae</taxon>
        <taxon>Elsinoe</taxon>
    </lineage>
</organism>
<protein>
    <recommendedName>
        <fullName evidence="4">LysM domain-containing protein</fullName>
    </recommendedName>
</protein>
<dbReference type="Proteomes" id="UP000809789">
    <property type="component" value="Unassembled WGS sequence"/>
</dbReference>
<name>A0A8K0PHD0_9PEZI</name>
<accession>A0A8K0PHD0</accession>
<dbReference type="InterPro" id="IPR036779">
    <property type="entry name" value="LysM_dom_sf"/>
</dbReference>
<sequence length="244" mass="25174">MQGVLCGTVDTSFHIARTMGRRTPWLPHLSPEDLMFSYLVCVNIATAAYCEFAVPAKDGDNCQNFSVGWGPNADELVAMNPSLGPNCENGMQVGQEYCVLADGPGPATITTTYSLSTRSTGIGSLDFNQPTGFTQATDTSDTSSSTSSFSPTGRSWTSMAFPTAFPSDAVFTGNFVAIGPSGTMTIAVGNVRPEETSSSTSTSSTNTATAPSAAASGSTSSASHRRFAGGGLMMVALGVAVLVR</sequence>
<proteinExistence type="predicted"/>
<comment type="caution">
    <text evidence="2">The sequence shown here is derived from an EMBL/GenBank/DDBJ whole genome shotgun (WGS) entry which is preliminary data.</text>
</comment>
<keyword evidence="3" id="KW-1185">Reference proteome</keyword>
<feature type="compositionally biased region" description="Low complexity" evidence="1">
    <location>
        <begin position="137"/>
        <end position="148"/>
    </location>
</feature>
<gene>
    <name evidence="2" type="ORF">KVT40_004285</name>
</gene>
<feature type="region of interest" description="Disordered" evidence="1">
    <location>
        <begin position="126"/>
        <end position="154"/>
    </location>
</feature>
<evidence type="ECO:0000313" key="3">
    <source>
        <dbReference type="Proteomes" id="UP000809789"/>
    </source>
</evidence>
<dbReference type="EMBL" id="JAESVG020000004">
    <property type="protein sequence ID" value="KAG8628412.1"/>
    <property type="molecule type" value="Genomic_DNA"/>
</dbReference>
<evidence type="ECO:0000256" key="1">
    <source>
        <dbReference type="SAM" id="MobiDB-lite"/>
    </source>
</evidence>
<feature type="region of interest" description="Disordered" evidence="1">
    <location>
        <begin position="192"/>
        <end position="222"/>
    </location>
</feature>
<evidence type="ECO:0000313" key="2">
    <source>
        <dbReference type="EMBL" id="KAG8628412.1"/>
    </source>
</evidence>
<dbReference type="OrthoDB" id="2281372at2759"/>
<feature type="compositionally biased region" description="Low complexity" evidence="1">
    <location>
        <begin position="196"/>
        <end position="222"/>
    </location>
</feature>
<dbReference type="AlphaFoldDB" id="A0A8K0PHD0"/>
<evidence type="ECO:0008006" key="4">
    <source>
        <dbReference type="Google" id="ProtNLM"/>
    </source>
</evidence>
<feature type="compositionally biased region" description="Polar residues" evidence="1">
    <location>
        <begin position="126"/>
        <end position="136"/>
    </location>
</feature>